<proteinExistence type="predicted"/>
<evidence type="ECO:0000313" key="3">
    <source>
        <dbReference type="Proteomes" id="UP000324222"/>
    </source>
</evidence>
<keyword evidence="3" id="KW-1185">Reference proteome</keyword>
<evidence type="ECO:0000256" key="1">
    <source>
        <dbReference type="SAM" id="MobiDB-lite"/>
    </source>
</evidence>
<protein>
    <submittedName>
        <fullName evidence="2">Uncharacterized protein</fullName>
    </submittedName>
</protein>
<feature type="compositionally biased region" description="Basic and acidic residues" evidence="1">
    <location>
        <begin position="11"/>
        <end position="23"/>
    </location>
</feature>
<name>A0A5B7D9T3_PORTR</name>
<accession>A0A5B7D9T3</accession>
<sequence>MQEVQLAKSNKRSEKGATSHPDLRNSLGHEGGVFTRRECRVIPEALILEGYVETWPKEFVHIVILKLGITGEPGGNGC</sequence>
<organism evidence="2 3">
    <name type="scientific">Portunus trituberculatus</name>
    <name type="common">Swimming crab</name>
    <name type="synonym">Neptunus trituberculatus</name>
    <dbReference type="NCBI Taxonomy" id="210409"/>
    <lineage>
        <taxon>Eukaryota</taxon>
        <taxon>Metazoa</taxon>
        <taxon>Ecdysozoa</taxon>
        <taxon>Arthropoda</taxon>
        <taxon>Crustacea</taxon>
        <taxon>Multicrustacea</taxon>
        <taxon>Malacostraca</taxon>
        <taxon>Eumalacostraca</taxon>
        <taxon>Eucarida</taxon>
        <taxon>Decapoda</taxon>
        <taxon>Pleocyemata</taxon>
        <taxon>Brachyura</taxon>
        <taxon>Eubrachyura</taxon>
        <taxon>Portunoidea</taxon>
        <taxon>Portunidae</taxon>
        <taxon>Portuninae</taxon>
        <taxon>Portunus</taxon>
    </lineage>
</organism>
<comment type="caution">
    <text evidence="2">The sequence shown here is derived from an EMBL/GenBank/DDBJ whole genome shotgun (WGS) entry which is preliminary data.</text>
</comment>
<dbReference type="AlphaFoldDB" id="A0A5B7D9T3"/>
<gene>
    <name evidence="2" type="ORF">E2C01_010979</name>
</gene>
<dbReference type="EMBL" id="VSRR010000647">
    <property type="protein sequence ID" value="MPC18104.1"/>
    <property type="molecule type" value="Genomic_DNA"/>
</dbReference>
<dbReference type="Proteomes" id="UP000324222">
    <property type="component" value="Unassembled WGS sequence"/>
</dbReference>
<feature type="region of interest" description="Disordered" evidence="1">
    <location>
        <begin position="1"/>
        <end position="30"/>
    </location>
</feature>
<reference evidence="2 3" key="1">
    <citation type="submission" date="2019-05" db="EMBL/GenBank/DDBJ databases">
        <title>Another draft genome of Portunus trituberculatus and its Hox gene families provides insights of decapod evolution.</title>
        <authorList>
            <person name="Jeong J.-H."/>
            <person name="Song I."/>
            <person name="Kim S."/>
            <person name="Choi T."/>
            <person name="Kim D."/>
            <person name="Ryu S."/>
            <person name="Kim W."/>
        </authorList>
    </citation>
    <scope>NUCLEOTIDE SEQUENCE [LARGE SCALE GENOMIC DNA]</scope>
    <source>
        <tissue evidence="2">Muscle</tissue>
    </source>
</reference>
<evidence type="ECO:0000313" key="2">
    <source>
        <dbReference type="EMBL" id="MPC18104.1"/>
    </source>
</evidence>